<dbReference type="InterPro" id="IPR001031">
    <property type="entry name" value="Thioesterase"/>
</dbReference>
<dbReference type="Gene3D" id="3.40.50.1820">
    <property type="entry name" value="alpha/beta hydrolase"/>
    <property type="match status" value="1"/>
</dbReference>
<evidence type="ECO:0000313" key="4">
    <source>
        <dbReference type="EMBL" id="SON57995.1"/>
    </source>
</evidence>
<evidence type="ECO:0000259" key="3">
    <source>
        <dbReference type="PROSITE" id="PS50075"/>
    </source>
</evidence>
<keyword evidence="2" id="KW-0597">Phosphoprotein</keyword>
<sequence>MLANSYDEAGEAFSYSSVEESMQVEMLAKIFAELFELDSVSPDDDYFELGGDSIIAETLMLEIEEKFGVTLSMSVLVEASTPRTLIPVIDQAAAKRTTPLMNTARAKGQGTPLFCIHGMLGHSIFPRQLAPILKADSPIYGIRARGVEVGEIPLTSVEEMAATYVGLIKEKLGPNDPCFLLGHCGGSSIAYEMAHQLKAEGRPVAGVIMIDPEFDYRAHLLTDSSIVSSLKRIKSSVNAAKLNQEMEKMGELGGKEDRHEIVNRAMSLAISRYKPKTLDCPTLFLYCPERKEVLLNPKRGYQTLLPKGTFIEVGCPHEQLFTEKVDDLAQSIGDFMTGLESGEGTERKSRSA</sequence>
<dbReference type="PANTHER" id="PTHR44845">
    <property type="entry name" value="CARRIER DOMAIN-CONTAINING PROTEIN"/>
    <property type="match status" value="1"/>
</dbReference>
<keyword evidence="5" id="KW-1185">Reference proteome</keyword>
<organism evidence="4 5">
    <name type="scientific">Hartmannibacter diazotrophicus</name>
    <dbReference type="NCBI Taxonomy" id="1482074"/>
    <lineage>
        <taxon>Bacteria</taxon>
        <taxon>Pseudomonadati</taxon>
        <taxon>Pseudomonadota</taxon>
        <taxon>Alphaproteobacteria</taxon>
        <taxon>Hyphomicrobiales</taxon>
        <taxon>Pleomorphomonadaceae</taxon>
        <taxon>Hartmannibacter</taxon>
    </lineage>
</organism>
<gene>
    <name evidence="4" type="primary">dhbF</name>
    <name evidence="4" type="ORF">HDIA_4454</name>
</gene>
<reference evidence="5" key="1">
    <citation type="submission" date="2017-09" db="EMBL/GenBank/DDBJ databases">
        <title>Genome sequence of Nannocystis excedens DSM 71.</title>
        <authorList>
            <person name="Blom J."/>
        </authorList>
    </citation>
    <scope>NUCLEOTIDE SEQUENCE [LARGE SCALE GENOMIC DNA]</scope>
    <source>
        <strain evidence="5">type strain: E19</strain>
    </source>
</reference>
<accession>A0A2C9DE71</accession>
<dbReference type="Pfam" id="PF00975">
    <property type="entry name" value="Thioesterase"/>
    <property type="match status" value="1"/>
</dbReference>
<dbReference type="Gene3D" id="1.10.1200.10">
    <property type="entry name" value="ACP-like"/>
    <property type="match status" value="1"/>
</dbReference>
<protein>
    <submittedName>
        <fullName evidence="4">Dimodular nonribosomal peptide synthase</fullName>
    </submittedName>
</protein>
<dbReference type="InterPro" id="IPR036736">
    <property type="entry name" value="ACP-like_sf"/>
</dbReference>
<dbReference type="AlphaFoldDB" id="A0A2C9DE71"/>
<dbReference type="OrthoDB" id="9778690at2"/>
<dbReference type="InterPro" id="IPR029058">
    <property type="entry name" value="AB_hydrolase_fold"/>
</dbReference>
<dbReference type="EMBL" id="LT960614">
    <property type="protein sequence ID" value="SON57995.1"/>
    <property type="molecule type" value="Genomic_DNA"/>
</dbReference>
<dbReference type="Proteomes" id="UP000223606">
    <property type="component" value="Chromosome 1"/>
</dbReference>
<evidence type="ECO:0000256" key="1">
    <source>
        <dbReference type="ARBA" id="ARBA00022450"/>
    </source>
</evidence>
<dbReference type="KEGG" id="hdi:HDIA_4454"/>
<evidence type="ECO:0000256" key="2">
    <source>
        <dbReference type="ARBA" id="ARBA00022553"/>
    </source>
</evidence>
<dbReference type="InterPro" id="IPR009081">
    <property type="entry name" value="PP-bd_ACP"/>
</dbReference>
<dbReference type="PANTHER" id="PTHR44845:SF4">
    <property type="entry name" value="NONRIBOSOMAL PEPTIDE SYNTHASE INPA"/>
    <property type="match status" value="1"/>
</dbReference>
<proteinExistence type="predicted"/>
<feature type="domain" description="Carrier" evidence="3">
    <location>
        <begin position="18"/>
        <end position="93"/>
    </location>
</feature>
<name>A0A2C9DE71_9HYPH</name>
<evidence type="ECO:0000313" key="5">
    <source>
        <dbReference type="Proteomes" id="UP000223606"/>
    </source>
</evidence>
<keyword evidence="1" id="KW-0596">Phosphopantetheine</keyword>
<dbReference type="Pfam" id="PF00550">
    <property type="entry name" value="PP-binding"/>
    <property type="match status" value="1"/>
</dbReference>
<dbReference type="SUPFAM" id="SSF53474">
    <property type="entry name" value="alpha/beta-Hydrolases"/>
    <property type="match status" value="1"/>
</dbReference>
<dbReference type="PROSITE" id="PS50075">
    <property type="entry name" value="CARRIER"/>
    <property type="match status" value="1"/>
</dbReference>
<dbReference type="SUPFAM" id="SSF47336">
    <property type="entry name" value="ACP-like"/>
    <property type="match status" value="1"/>
</dbReference>